<gene>
    <name evidence="3" type="ORF">ECC02_000783</name>
</gene>
<evidence type="ECO:0000313" key="4">
    <source>
        <dbReference type="Proteomes" id="UP000583944"/>
    </source>
</evidence>
<evidence type="ECO:0000313" key="3">
    <source>
        <dbReference type="EMBL" id="KAF5226220.1"/>
    </source>
</evidence>
<name>A0A7J6YIT4_TRYCR</name>
<organism evidence="3 4">
    <name type="scientific">Trypanosoma cruzi</name>
    <dbReference type="NCBI Taxonomy" id="5693"/>
    <lineage>
        <taxon>Eukaryota</taxon>
        <taxon>Discoba</taxon>
        <taxon>Euglenozoa</taxon>
        <taxon>Kinetoplastea</taxon>
        <taxon>Metakinetoplastina</taxon>
        <taxon>Trypanosomatida</taxon>
        <taxon>Trypanosomatidae</taxon>
        <taxon>Trypanosoma</taxon>
        <taxon>Schizotrypanum</taxon>
    </lineage>
</organism>
<feature type="region of interest" description="Disordered" evidence="1">
    <location>
        <begin position="325"/>
        <end position="353"/>
    </location>
</feature>
<accession>A0A7J6YIT4</accession>
<evidence type="ECO:0000256" key="2">
    <source>
        <dbReference type="SAM" id="SignalP"/>
    </source>
</evidence>
<dbReference type="VEuPathDB" id="TriTrypDB:BCY84_10623"/>
<comment type="caution">
    <text evidence="3">The sequence shown here is derived from an EMBL/GenBank/DDBJ whole genome shotgun (WGS) entry which is preliminary data.</text>
</comment>
<keyword evidence="2" id="KW-0732">Signal</keyword>
<proteinExistence type="predicted"/>
<feature type="signal peptide" evidence="2">
    <location>
        <begin position="1"/>
        <end position="18"/>
    </location>
</feature>
<feature type="chain" id="PRO_5029904244" evidence="2">
    <location>
        <begin position="19"/>
        <end position="495"/>
    </location>
</feature>
<reference evidence="3 4" key="1">
    <citation type="journal article" date="2019" name="Genome Biol. Evol.">
        <title>Nanopore Sequencing Significantly Improves Genome Assembly of the Protozoan Parasite Trypanosoma cruzi.</title>
        <authorList>
            <person name="Diaz-Viraque F."/>
            <person name="Pita S."/>
            <person name="Greif G."/>
            <person name="de Souza R.C.M."/>
            <person name="Iraola G."/>
            <person name="Robello C."/>
        </authorList>
    </citation>
    <scope>NUCLEOTIDE SEQUENCE [LARGE SCALE GENOMIC DNA]</scope>
    <source>
        <strain evidence="3 4">Berenice</strain>
    </source>
</reference>
<evidence type="ECO:0000256" key="1">
    <source>
        <dbReference type="SAM" id="MobiDB-lite"/>
    </source>
</evidence>
<sequence length="495" mass="55384">MIFVWRCLVFIVYCSSEAMEKPVSTTEPSRSLEGVSSILCMANKCGSTDMMERYRNQLVDRVLALTSCIIERITTALNTDVTSKATPRIGQYKDTNTVISGRTPDYGKRNFVANRIYDNRNGKLHRGIRPTRERAFTMPVICTTLPEVMTPMNMSTNSVMTINISDCRSKLNITSSELPLFTSLNKFSMENNASRVKESNSFSEVMCLTGGREMGPLFVRCKPLTDEQVRVTLSLVRHGSNKAKEGQQLQRPYYELLHVCLYELMDSMPPLSSPCLVEQEARQVPAGCFTRAVYALHSTDNEQTETAALNVRKLIKEEDQGMMRGAASSQIPLKRKGSKTNSAKSKYGKSGKLGRSSVVSLNLKSAPKITKAAEVTSANNNENQEYVSPIVWCPVTPLMDNIYRSKWTQPMGRASSQAIDNEKNICIDETNVGEDDVCMCKDVEAQFVLRGGERIYTLHYVTPLSMKRRETNEENSMCYGVVPVIRICVNPPVTP</sequence>
<dbReference type="Proteomes" id="UP000583944">
    <property type="component" value="Unassembled WGS sequence"/>
</dbReference>
<protein>
    <submittedName>
        <fullName evidence="3">Uncharacterized protein</fullName>
    </submittedName>
</protein>
<dbReference type="VEuPathDB" id="TriTrypDB:ECC02_000783"/>
<dbReference type="EMBL" id="JABDHM010000003">
    <property type="protein sequence ID" value="KAF5226220.1"/>
    <property type="molecule type" value="Genomic_DNA"/>
</dbReference>
<dbReference type="AlphaFoldDB" id="A0A7J6YIT4"/>